<organism evidence="2 3">
    <name type="scientific">Dactylonectria estremocensis</name>
    <dbReference type="NCBI Taxonomy" id="1079267"/>
    <lineage>
        <taxon>Eukaryota</taxon>
        <taxon>Fungi</taxon>
        <taxon>Dikarya</taxon>
        <taxon>Ascomycota</taxon>
        <taxon>Pezizomycotina</taxon>
        <taxon>Sordariomycetes</taxon>
        <taxon>Hypocreomycetidae</taxon>
        <taxon>Hypocreales</taxon>
        <taxon>Nectriaceae</taxon>
        <taxon>Dactylonectria</taxon>
    </lineage>
</organism>
<feature type="signal peptide" evidence="1">
    <location>
        <begin position="1"/>
        <end position="27"/>
    </location>
</feature>
<sequence length="105" mass="10963">MHLQSPGYLSACLTARLLLLLLAASCCIPPPATRQRGPCQLGRATLASLPRQGWGELEACCWGGGGSWSHWVLGNSTLVCSTACSSAGKPAGPWRVGAEWALGRT</sequence>
<reference evidence="2" key="1">
    <citation type="journal article" date="2021" name="Nat. Commun.">
        <title>Genetic determinants of endophytism in the Arabidopsis root mycobiome.</title>
        <authorList>
            <person name="Mesny F."/>
            <person name="Miyauchi S."/>
            <person name="Thiergart T."/>
            <person name="Pickel B."/>
            <person name="Atanasova L."/>
            <person name="Karlsson M."/>
            <person name="Huettel B."/>
            <person name="Barry K.W."/>
            <person name="Haridas S."/>
            <person name="Chen C."/>
            <person name="Bauer D."/>
            <person name="Andreopoulos W."/>
            <person name="Pangilinan J."/>
            <person name="LaButti K."/>
            <person name="Riley R."/>
            <person name="Lipzen A."/>
            <person name="Clum A."/>
            <person name="Drula E."/>
            <person name="Henrissat B."/>
            <person name="Kohler A."/>
            <person name="Grigoriev I.V."/>
            <person name="Martin F.M."/>
            <person name="Hacquard S."/>
        </authorList>
    </citation>
    <scope>NUCLEOTIDE SEQUENCE</scope>
    <source>
        <strain evidence="2">MPI-CAGE-AT-0021</strain>
    </source>
</reference>
<feature type="chain" id="PRO_5040142255" evidence="1">
    <location>
        <begin position="28"/>
        <end position="105"/>
    </location>
</feature>
<comment type="caution">
    <text evidence="2">The sequence shown here is derived from an EMBL/GenBank/DDBJ whole genome shotgun (WGS) entry which is preliminary data.</text>
</comment>
<gene>
    <name evidence="2" type="ORF">B0J13DRAFT_663268</name>
</gene>
<dbReference type="EMBL" id="JAGMUU010000007">
    <property type="protein sequence ID" value="KAH7149518.1"/>
    <property type="molecule type" value="Genomic_DNA"/>
</dbReference>
<proteinExistence type="predicted"/>
<evidence type="ECO:0000256" key="1">
    <source>
        <dbReference type="SAM" id="SignalP"/>
    </source>
</evidence>
<evidence type="ECO:0000313" key="2">
    <source>
        <dbReference type="EMBL" id="KAH7149518.1"/>
    </source>
</evidence>
<protein>
    <submittedName>
        <fullName evidence="2">Uncharacterized protein</fullName>
    </submittedName>
</protein>
<keyword evidence="3" id="KW-1185">Reference proteome</keyword>
<dbReference type="Proteomes" id="UP000717696">
    <property type="component" value="Unassembled WGS sequence"/>
</dbReference>
<accession>A0A9P9F1M8</accession>
<dbReference type="AlphaFoldDB" id="A0A9P9F1M8"/>
<name>A0A9P9F1M8_9HYPO</name>
<keyword evidence="1" id="KW-0732">Signal</keyword>
<evidence type="ECO:0000313" key="3">
    <source>
        <dbReference type="Proteomes" id="UP000717696"/>
    </source>
</evidence>